<proteinExistence type="predicted"/>
<name>A0A2H0U7E7_9BACT</name>
<keyword evidence="2" id="KW-1133">Transmembrane helix</keyword>
<feature type="signal peptide" evidence="3">
    <location>
        <begin position="1"/>
        <end position="32"/>
    </location>
</feature>
<feature type="region of interest" description="Disordered" evidence="1">
    <location>
        <begin position="54"/>
        <end position="138"/>
    </location>
</feature>
<evidence type="ECO:0000313" key="4">
    <source>
        <dbReference type="EMBL" id="PIR82333.1"/>
    </source>
</evidence>
<sequence length="220" mass="22946">MKYTRHSILPAISSTAALIVACALVTPFFALAQTTNIRLSDPLRELLFTPLEYGGEEDEATTTERTEQEGAAPATTTPAEAGENEELPPARGNPPAAPIDENRSAPPLPPSPQEAPAETAEAPAATEEDALNSLSTSPIDADGSGSFYGAFARPLALQNPYTPPPTLSLAHILALAAAALLAALAGYALLLPPRTAAHGFAPERERHIPRREAAALQAES</sequence>
<comment type="caution">
    <text evidence="4">The sequence shown here is derived from an EMBL/GenBank/DDBJ whole genome shotgun (WGS) entry which is preliminary data.</text>
</comment>
<organism evidence="4 5">
    <name type="scientific">Candidatus Kaiserbacteria bacterium CG10_big_fil_rev_8_21_14_0_10_59_10</name>
    <dbReference type="NCBI Taxonomy" id="1974612"/>
    <lineage>
        <taxon>Bacteria</taxon>
        <taxon>Candidatus Kaiseribacteriota</taxon>
    </lineage>
</organism>
<evidence type="ECO:0000313" key="5">
    <source>
        <dbReference type="Proteomes" id="UP000231379"/>
    </source>
</evidence>
<feature type="transmembrane region" description="Helical" evidence="2">
    <location>
        <begin position="169"/>
        <end position="190"/>
    </location>
</feature>
<gene>
    <name evidence="4" type="ORF">COU20_02825</name>
</gene>
<evidence type="ECO:0000256" key="2">
    <source>
        <dbReference type="SAM" id="Phobius"/>
    </source>
</evidence>
<accession>A0A2H0U7E7</accession>
<feature type="compositionally biased region" description="Low complexity" evidence="1">
    <location>
        <begin position="114"/>
        <end position="125"/>
    </location>
</feature>
<feature type="chain" id="PRO_5013762715" description="Gram-positive cocci surface proteins LPxTG domain-containing protein" evidence="3">
    <location>
        <begin position="33"/>
        <end position="220"/>
    </location>
</feature>
<keyword evidence="3" id="KW-0732">Signal</keyword>
<dbReference type="EMBL" id="PFBM01000017">
    <property type="protein sequence ID" value="PIR82333.1"/>
    <property type="molecule type" value="Genomic_DNA"/>
</dbReference>
<protein>
    <recommendedName>
        <fullName evidence="6">Gram-positive cocci surface proteins LPxTG domain-containing protein</fullName>
    </recommendedName>
</protein>
<dbReference type="AlphaFoldDB" id="A0A2H0U7E7"/>
<dbReference type="PROSITE" id="PS51257">
    <property type="entry name" value="PROKAR_LIPOPROTEIN"/>
    <property type="match status" value="1"/>
</dbReference>
<reference evidence="5" key="1">
    <citation type="submission" date="2017-09" db="EMBL/GenBank/DDBJ databases">
        <title>Depth-based differentiation of microbial function through sediment-hosted aquifers and enrichment of novel symbionts in the deep terrestrial subsurface.</title>
        <authorList>
            <person name="Probst A.J."/>
            <person name="Ladd B."/>
            <person name="Jarett J.K."/>
            <person name="Geller-Mcgrath D.E."/>
            <person name="Sieber C.M.K."/>
            <person name="Emerson J.B."/>
            <person name="Anantharaman K."/>
            <person name="Thomas B.C."/>
            <person name="Malmstrom R."/>
            <person name="Stieglmeier M."/>
            <person name="Klingl A."/>
            <person name="Woyke T."/>
            <person name="Ryan C.M."/>
            <person name="Banfield J.F."/>
        </authorList>
    </citation>
    <scope>NUCLEOTIDE SEQUENCE [LARGE SCALE GENOMIC DNA]</scope>
</reference>
<evidence type="ECO:0000256" key="1">
    <source>
        <dbReference type="SAM" id="MobiDB-lite"/>
    </source>
</evidence>
<keyword evidence="2" id="KW-0812">Transmembrane</keyword>
<keyword evidence="2" id="KW-0472">Membrane</keyword>
<feature type="compositionally biased region" description="Low complexity" evidence="1">
    <location>
        <begin position="69"/>
        <end position="81"/>
    </location>
</feature>
<evidence type="ECO:0000256" key="3">
    <source>
        <dbReference type="SAM" id="SignalP"/>
    </source>
</evidence>
<evidence type="ECO:0008006" key="6">
    <source>
        <dbReference type="Google" id="ProtNLM"/>
    </source>
</evidence>
<dbReference type="Proteomes" id="UP000231379">
    <property type="component" value="Unassembled WGS sequence"/>
</dbReference>